<reference evidence="1" key="2">
    <citation type="submission" date="2022-01" db="EMBL/GenBank/DDBJ databases">
        <authorList>
            <person name="Yamashiro T."/>
            <person name="Shiraishi A."/>
            <person name="Satake H."/>
            <person name="Nakayama K."/>
        </authorList>
    </citation>
    <scope>NUCLEOTIDE SEQUENCE</scope>
</reference>
<name>A0ABQ5ASR1_9ASTR</name>
<dbReference type="Proteomes" id="UP001151760">
    <property type="component" value="Unassembled WGS sequence"/>
</dbReference>
<evidence type="ECO:0000313" key="2">
    <source>
        <dbReference type="Proteomes" id="UP001151760"/>
    </source>
</evidence>
<reference evidence="1" key="1">
    <citation type="journal article" date="2022" name="Int. J. Mol. Sci.">
        <title>Draft Genome of Tanacetum Coccineum: Genomic Comparison of Closely Related Tanacetum-Family Plants.</title>
        <authorList>
            <person name="Yamashiro T."/>
            <person name="Shiraishi A."/>
            <person name="Nakayama K."/>
            <person name="Satake H."/>
        </authorList>
    </citation>
    <scope>NUCLEOTIDE SEQUENCE</scope>
</reference>
<evidence type="ECO:0000313" key="1">
    <source>
        <dbReference type="EMBL" id="GJT05074.1"/>
    </source>
</evidence>
<protein>
    <submittedName>
        <fullName evidence="1">Uncharacterized protein</fullName>
    </submittedName>
</protein>
<accession>A0ABQ5ASR1</accession>
<gene>
    <name evidence="1" type="ORF">Tco_0839536</name>
</gene>
<keyword evidence="2" id="KW-1185">Reference proteome</keyword>
<dbReference type="EMBL" id="BQNB010012557">
    <property type="protein sequence ID" value="GJT05074.1"/>
    <property type="molecule type" value="Genomic_DNA"/>
</dbReference>
<comment type="caution">
    <text evidence="1">The sequence shown here is derived from an EMBL/GenBank/DDBJ whole genome shotgun (WGS) entry which is preliminary data.</text>
</comment>
<organism evidence="1 2">
    <name type="scientific">Tanacetum coccineum</name>
    <dbReference type="NCBI Taxonomy" id="301880"/>
    <lineage>
        <taxon>Eukaryota</taxon>
        <taxon>Viridiplantae</taxon>
        <taxon>Streptophyta</taxon>
        <taxon>Embryophyta</taxon>
        <taxon>Tracheophyta</taxon>
        <taxon>Spermatophyta</taxon>
        <taxon>Magnoliopsida</taxon>
        <taxon>eudicotyledons</taxon>
        <taxon>Gunneridae</taxon>
        <taxon>Pentapetalae</taxon>
        <taxon>asterids</taxon>
        <taxon>campanulids</taxon>
        <taxon>Asterales</taxon>
        <taxon>Asteraceae</taxon>
        <taxon>Asteroideae</taxon>
        <taxon>Anthemideae</taxon>
        <taxon>Anthemidinae</taxon>
        <taxon>Tanacetum</taxon>
    </lineage>
</organism>
<proteinExistence type="predicted"/>
<sequence length="239" mass="26554">MGMICHNCEAQTSWMKYSIISSFGPSETITKRTSNELRAERMAKNANPLAFYGSMTSSVGQRYAEAFGIKAKYFKPLTQPRTTTSEFLNTRNKTVDTNPSYKTEIRTGQYGIRGVTAVGAREIHSPPPPLVWGGEGVLTSRSNLRLASRTGSMEIDETRVGAHYSYMAKIKRFLSRTQAMTLNSIGTVETGDSNVIPDSPDMCDNDIQNDQHDVECDDERAALANLKLDVDDNKKITKH</sequence>